<evidence type="ECO:0000256" key="1">
    <source>
        <dbReference type="SAM" id="MobiDB-lite"/>
    </source>
</evidence>
<gene>
    <name evidence="3" type="ORF">ACHAWO_007523</name>
</gene>
<dbReference type="Pfam" id="PF00867">
    <property type="entry name" value="XPG_I"/>
    <property type="match status" value="1"/>
</dbReference>
<feature type="region of interest" description="Disordered" evidence="1">
    <location>
        <begin position="110"/>
        <end position="129"/>
    </location>
</feature>
<dbReference type="InterPro" id="IPR036279">
    <property type="entry name" value="5-3_exonuclease_C_sf"/>
</dbReference>
<feature type="region of interest" description="Disordered" evidence="1">
    <location>
        <begin position="175"/>
        <end position="221"/>
    </location>
</feature>
<dbReference type="Proteomes" id="UP001530400">
    <property type="component" value="Unassembled WGS sequence"/>
</dbReference>
<dbReference type="PANTHER" id="PTHR11081:SF65">
    <property type="entry name" value="DNA DAMAGE-INDUCIBLE PROTEIN DIN7-RELATED"/>
    <property type="match status" value="1"/>
</dbReference>
<dbReference type="PRINTS" id="PR00853">
    <property type="entry name" value="XPGRADSUPER"/>
</dbReference>
<name>A0ABD3MZK7_9STRA</name>
<organism evidence="3 4">
    <name type="scientific">Cyclotella atomus</name>
    <dbReference type="NCBI Taxonomy" id="382360"/>
    <lineage>
        <taxon>Eukaryota</taxon>
        <taxon>Sar</taxon>
        <taxon>Stramenopiles</taxon>
        <taxon>Ochrophyta</taxon>
        <taxon>Bacillariophyta</taxon>
        <taxon>Coscinodiscophyceae</taxon>
        <taxon>Thalassiosirophycidae</taxon>
        <taxon>Stephanodiscales</taxon>
        <taxon>Stephanodiscaceae</taxon>
        <taxon>Cyclotella</taxon>
    </lineage>
</organism>
<keyword evidence="4" id="KW-1185">Reference proteome</keyword>
<evidence type="ECO:0000313" key="4">
    <source>
        <dbReference type="Proteomes" id="UP001530400"/>
    </source>
</evidence>
<feature type="region of interest" description="Disordered" evidence="1">
    <location>
        <begin position="525"/>
        <end position="608"/>
    </location>
</feature>
<feature type="domain" description="XPG-I" evidence="2">
    <location>
        <begin position="254"/>
        <end position="325"/>
    </location>
</feature>
<dbReference type="InterPro" id="IPR029060">
    <property type="entry name" value="PIN-like_dom_sf"/>
</dbReference>
<dbReference type="PANTHER" id="PTHR11081">
    <property type="entry name" value="FLAP ENDONUCLEASE FAMILY MEMBER"/>
    <property type="match status" value="1"/>
</dbReference>
<protein>
    <recommendedName>
        <fullName evidence="2">XPG-I domain-containing protein</fullName>
    </recommendedName>
</protein>
<dbReference type="SUPFAM" id="SSF47807">
    <property type="entry name" value="5' to 3' exonuclease, C-terminal subdomain"/>
    <property type="match status" value="1"/>
</dbReference>
<evidence type="ECO:0000259" key="2">
    <source>
        <dbReference type="SMART" id="SM00484"/>
    </source>
</evidence>
<feature type="compositionally biased region" description="Low complexity" evidence="1">
    <location>
        <begin position="586"/>
        <end position="608"/>
    </location>
</feature>
<dbReference type="InterPro" id="IPR006084">
    <property type="entry name" value="XPG/Rad2"/>
</dbReference>
<evidence type="ECO:0000313" key="3">
    <source>
        <dbReference type="EMBL" id="KAL3769324.1"/>
    </source>
</evidence>
<reference evidence="3 4" key="1">
    <citation type="submission" date="2024-10" db="EMBL/GenBank/DDBJ databases">
        <title>Updated reference genomes for cyclostephanoid diatoms.</title>
        <authorList>
            <person name="Roberts W.R."/>
            <person name="Alverson A.J."/>
        </authorList>
    </citation>
    <scope>NUCLEOTIDE SEQUENCE [LARGE SCALE GENOMIC DNA]</scope>
    <source>
        <strain evidence="3 4">AJA010-31</strain>
    </source>
</reference>
<sequence>MGVNGILPRILPSAGRENYDLRSLRNGCIELSGRTKRRRLNNLQAPESLNEDETATREIHSQWRRRKLRIAIDLHGWISRACHGNGAYLMDERHLSYHGRAMLRRERHENAEGHAHDEAAAHQTATAESAATQQQNEYIQKVLQFIMHRIFYLQNECNIDVLLVLDGKTPPIKQTVVSQRREHKKRAVHERDLNDSPSKQSSSTDNTTNNTLQENTNITEQEALSRISASKRAGSGIDPILLTKLHTLLLQQLQSHHLPYLISPYEADGQLAYLSNGGYVDGVITEDSDLICLGVDRLIYKLGRCRSEEYGNPTRDNGLFGTLLTRSDLGSAQGIDLLDFSDSMLVIMFVCAGCDYCDSLQGIGIVTARDVVARAFFTENKEDEGRPVLERVLHALYNRCHREERARLLPLHDGEKEMARHAYEKAFLGSIVMYRHPLVFDPVLGDMIANDVSSNGESKKATSVSAQFMREEQVLMEYEPYRQLVMDKEALYRIVGRPRPFDLAKKMVRGLVDRHYDIDTTSSAAAAAEDGANNNEVDFQPPTKKNTDNQPSSQEFTVLETSTATQPSTKEFIIGRGTQQSKSSDKTTLSSSLSPDLLASPSPAKWQS</sequence>
<dbReference type="AlphaFoldDB" id="A0ABD3MZK7"/>
<feature type="compositionally biased region" description="Polar residues" evidence="1">
    <location>
        <begin position="548"/>
        <end position="569"/>
    </location>
</feature>
<dbReference type="SMART" id="SM00484">
    <property type="entry name" value="XPGI"/>
    <property type="match status" value="1"/>
</dbReference>
<dbReference type="SUPFAM" id="SSF88723">
    <property type="entry name" value="PIN domain-like"/>
    <property type="match status" value="1"/>
</dbReference>
<feature type="compositionally biased region" description="Low complexity" evidence="1">
    <location>
        <begin position="201"/>
        <end position="221"/>
    </location>
</feature>
<feature type="compositionally biased region" description="Basic and acidic residues" evidence="1">
    <location>
        <begin position="110"/>
        <end position="120"/>
    </location>
</feature>
<accession>A0ABD3MZK7</accession>
<comment type="caution">
    <text evidence="3">The sequence shown here is derived from an EMBL/GenBank/DDBJ whole genome shotgun (WGS) entry which is preliminary data.</text>
</comment>
<proteinExistence type="predicted"/>
<dbReference type="EMBL" id="JALLPJ020001333">
    <property type="protein sequence ID" value="KAL3769324.1"/>
    <property type="molecule type" value="Genomic_DNA"/>
</dbReference>
<dbReference type="Gene3D" id="3.40.50.1010">
    <property type="entry name" value="5'-nuclease"/>
    <property type="match status" value="1"/>
</dbReference>
<dbReference type="Gene3D" id="1.10.150.20">
    <property type="entry name" value="5' to 3' exonuclease, C-terminal subdomain"/>
    <property type="match status" value="1"/>
</dbReference>
<dbReference type="InterPro" id="IPR006086">
    <property type="entry name" value="XPG-I_dom"/>
</dbReference>